<dbReference type="Gene3D" id="3.40.50.720">
    <property type="entry name" value="NAD(P)-binding Rossmann-like Domain"/>
    <property type="match status" value="1"/>
</dbReference>
<reference evidence="3" key="1">
    <citation type="submission" date="2019-02" db="EMBL/GenBank/DDBJ databases">
        <title>Draft genome sequence of Muricauda sp. 176CP4-71.</title>
        <authorList>
            <person name="Park J.-S."/>
        </authorList>
    </citation>
    <scope>NUCLEOTIDE SEQUENCE [LARGE SCALE GENOMIC DNA]</scope>
    <source>
        <strain evidence="3">176GS2-150</strain>
    </source>
</reference>
<dbReference type="PRINTS" id="PR00080">
    <property type="entry name" value="SDRFAMILY"/>
</dbReference>
<organism evidence="2 3">
    <name type="scientific">Corallincola spongiicola</name>
    <dbReference type="NCBI Taxonomy" id="2520508"/>
    <lineage>
        <taxon>Bacteria</taxon>
        <taxon>Pseudomonadati</taxon>
        <taxon>Pseudomonadota</taxon>
        <taxon>Gammaproteobacteria</taxon>
        <taxon>Alteromonadales</taxon>
        <taxon>Psychromonadaceae</taxon>
        <taxon>Corallincola</taxon>
    </lineage>
</organism>
<dbReference type="InterPro" id="IPR002347">
    <property type="entry name" value="SDR_fam"/>
</dbReference>
<evidence type="ECO:0000256" key="1">
    <source>
        <dbReference type="RuleBase" id="RU000363"/>
    </source>
</evidence>
<sequence length="234" mass="25558">MTNSSTIMITGANRGIGLAFVEKYLQQGYQVIACCRHPGEAHQLHSLKRIHKDQLQMHALDVDAPESIEQLANKLSTARIDILINNAGVYGPKGSVLGEISQNDWQEVFTTNAIAPLLVCQAFQQQVAQSQQKIMVCISSKMGSMADNSSGGSYIYRSSKAALNAVVKSLALDLYNHEIKVVALHPGWVQTEMGGANALISTTKSVDSMVRVIENIDENQIGRMLNYDGTVIPW</sequence>
<accession>A0ABY1WN60</accession>
<dbReference type="Pfam" id="PF00106">
    <property type="entry name" value="adh_short"/>
    <property type="match status" value="1"/>
</dbReference>
<name>A0ABY1WN60_9GAMM</name>
<gene>
    <name evidence="2" type="ORF">EXY25_14460</name>
</gene>
<dbReference type="Proteomes" id="UP000292544">
    <property type="component" value="Unassembled WGS sequence"/>
</dbReference>
<dbReference type="CDD" id="cd05325">
    <property type="entry name" value="carb_red_sniffer_like_SDR_c"/>
    <property type="match status" value="1"/>
</dbReference>
<keyword evidence="3" id="KW-1185">Reference proteome</keyword>
<comment type="caution">
    <text evidence="2">The sequence shown here is derived from an EMBL/GenBank/DDBJ whole genome shotgun (WGS) entry which is preliminary data.</text>
</comment>
<proteinExistence type="inferred from homology"/>
<evidence type="ECO:0000313" key="2">
    <source>
        <dbReference type="EMBL" id="TAA43743.1"/>
    </source>
</evidence>
<dbReference type="PANTHER" id="PTHR45458">
    <property type="entry name" value="SHORT-CHAIN DEHYDROGENASE/REDUCTASE SDR"/>
    <property type="match status" value="1"/>
</dbReference>
<dbReference type="PRINTS" id="PR00081">
    <property type="entry name" value="GDHRDH"/>
</dbReference>
<evidence type="ECO:0000313" key="3">
    <source>
        <dbReference type="Proteomes" id="UP000292544"/>
    </source>
</evidence>
<dbReference type="SUPFAM" id="SSF51735">
    <property type="entry name" value="NAD(P)-binding Rossmann-fold domains"/>
    <property type="match status" value="1"/>
</dbReference>
<dbReference type="PANTHER" id="PTHR45458:SF1">
    <property type="entry name" value="SHORT CHAIN DEHYDROGENASE"/>
    <property type="match status" value="1"/>
</dbReference>
<protein>
    <submittedName>
        <fullName evidence="2">SDR family oxidoreductase</fullName>
    </submittedName>
</protein>
<dbReference type="InterPro" id="IPR052184">
    <property type="entry name" value="SDR_enzymes"/>
</dbReference>
<dbReference type="RefSeq" id="WP_130567300.1">
    <property type="nucleotide sequence ID" value="NZ_SHLY01000005.1"/>
</dbReference>
<comment type="similarity">
    <text evidence="1">Belongs to the short-chain dehydrogenases/reductases (SDR) family.</text>
</comment>
<dbReference type="InterPro" id="IPR036291">
    <property type="entry name" value="NAD(P)-bd_dom_sf"/>
</dbReference>
<dbReference type="EMBL" id="SHLY01000005">
    <property type="protein sequence ID" value="TAA43743.1"/>
    <property type="molecule type" value="Genomic_DNA"/>
</dbReference>